<dbReference type="PANTHER" id="PTHR35984:SF1">
    <property type="entry name" value="PERIPLASMIC SERINE PROTEASE"/>
    <property type="match status" value="1"/>
</dbReference>
<dbReference type="InterPro" id="IPR029045">
    <property type="entry name" value="ClpP/crotonase-like_dom_sf"/>
</dbReference>
<sequence length="303" mass="34349">MFQATVDDVIFNFLGEQIKSLSTNFDADIITIFSPMVDGVDVKVRQYIEDIKDKSLYGSDSLKDNLVVILETPGGSVEVVEKIVNVFRANYSHVKFIVPGFAFSAGTVLVLSGDEIYMDNFSVLGPIDPQIMNSDGHYLPATGYLHEYNRLLNEINEKASQNIPVIAEINYLTSSFQPEKLAFIEQHIKFSQTLIVNWLVKYKFKDWHTTATEMNKVTYTMKEQRATDIATILGDVNRWHMHGRGIGLKELTGDDIKLQINNFSVTDVLNTTIRMYYDVLKDYLTKTGNQMALHGSNNLVRLN</sequence>
<evidence type="ECO:0000313" key="1">
    <source>
        <dbReference type="EMBL" id="KRU22891.1"/>
    </source>
</evidence>
<dbReference type="Gene3D" id="3.90.226.10">
    <property type="entry name" value="2-enoyl-CoA Hydratase, Chain A, domain 1"/>
    <property type="match status" value="1"/>
</dbReference>
<dbReference type="RefSeq" id="WP_058024316.1">
    <property type="nucleotide sequence ID" value="NZ_LNDJ01000055.1"/>
</dbReference>
<accession>A0A0T6DSQ6</accession>
<dbReference type="AlphaFoldDB" id="A0A0T6DSQ6"/>
<reference evidence="1 2" key="1">
    <citation type="submission" date="2015-11" db="EMBL/GenBank/DDBJ databases">
        <title>Permanent draft genome of Psychrobacter piscatorii LQ58.</title>
        <authorList>
            <person name="Zhou M."/>
            <person name="Dong B."/>
            <person name="Liu Q."/>
        </authorList>
    </citation>
    <scope>NUCLEOTIDE SEQUENCE [LARGE SCALE GENOMIC DNA]</scope>
    <source>
        <strain evidence="1 2">LQ58</strain>
    </source>
</reference>
<dbReference type="PANTHER" id="PTHR35984">
    <property type="entry name" value="PERIPLASMIC SERINE PROTEASE"/>
    <property type="match status" value="1"/>
</dbReference>
<gene>
    <name evidence="1" type="ORF">AS194_06575</name>
</gene>
<dbReference type="EMBL" id="LNDJ01000055">
    <property type="protein sequence ID" value="KRU22891.1"/>
    <property type="molecule type" value="Genomic_DNA"/>
</dbReference>
<name>A0A0T6DSQ6_9GAMM</name>
<dbReference type="InterPro" id="IPR002825">
    <property type="entry name" value="Pept_S49_ser-pept_pro"/>
</dbReference>
<dbReference type="Pfam" id="PF01972">
    <property type="entry name" value="SDH_protease"/>
    <property type="match status" value="1"/>
</dbReference>
<dbReference type="Proteomes" id="UP000051202">
    <property type="component" value="Unassembled WGS sequence"/>
</dbReference>
<proteinExistence type="predicted"/>
<protein>
    <recommendedName>
        <fullName evidence="3">Serine dehydrogenasease</fullName>
    </recommendedName>
</protein>
<dbReference type="SUPFAM" id="SSF52096">
    <property type="entry name" value="ClpP/crotonase"/>
    <property type="match status" value="1"/>
</dbReference>
<evidence type="ECO:0008006" key="3">
    <source>
        <dbReference type="Google" id="ProtNLM"/>
    </source>
</evidence>
<dbReference type="GO" id="GO:0016020">
    <property type="term" value="C:membrane"/>
    <property type="evidence" value="ECO:0007669"/>
    <property type="project" value="InterPro"/>
</dbReference>
<comment type="caution">
    <text evidence="1">The sequence shown here is derived from an EMBL/GenBank/DDBJ whole genome shotgun (WGS) entry which is preliminary data.</text>
</comment>
<organism evidence="1 2">
    <name type="scientific">Psychrobacter piscatorii</name>
    <dbReference type="NCBI Taxonomy" id="554343"/>
    <lineage>
        <taxon>Bacteria</taxon>
        <taxon>Pseudomonadati</taxon>
        <taxon>Pseudomonadota</taxon>
        <taxon>Gammaproteobacteria</taxon>
        <taxon>Moraxellales</taxon>
        <taxon>Moraxellaceae</taxon>
        <taxon>Psychrobacter</taxon>
    </lineage>
</organism>
<evidence type="ECO:0000313" key="2">
    <source>
        <dbReference type="Proteomes" id="UP000051202"/>
    </source>
</evidence>
<keyword evidence="2" id="KW-1185">Reference proteome</keyword>